<dbReference type="RefSeq" id="WP_092050976.1">
    <property type="nucleotide sequence ID" value="NZ_FOQD01000009.1"/>
</dbReference>
<dbReference type="SMART" id="SM00710">
    <property type="entry name" value="PbH1"/>
    <property type="match status" value="9"/>
</dbReference>
<dbReference type="Gene3D" id="2.160.20.10">
    <property type="entry name" value="Single-stranded right-handed beta-helix, Pectin lyase-like"/>
    <property type="match status" value="1"/>
</dbReference>
<dbReference type="InterPro" id="IPR059226">
    <property type="entry name" value="Choice_anch_Q_dom"/>
</dbReference>
<evidence type="ECO:0000313" key="2">
    <source>
        <dbReference type="EMBL" id="SFI50009.1"/>
    </source>
</evidence>
<evidence type="ECO:0000313" key="3">
    <source>
        <dbReference type="Proteomes" id="UP000199518"/>
    </source>
</evidence>
<dbReference type="InterPro" id="IPR012334">
    <property type="entry name" value="Pectin_lyas_fold"/>
</dbReference>
<dbReference type="Pfam" id="PF13229">
    <property type="entry name" value="Beta_helix"/>
    <property type="match status" value="1"/>
</dbReference>
<dbReference type="SUPFAM" id="SSF51126">
    <property type="entry name" value="Pectin lyase-like"/>
    <property type="match status" value="2"/>
</dbReference>
<dbReference type="Proteomes" id="UP000199518">
    <property type="component" value="Unassembled WGS sequence"/>
</dbReference>
<dbReference type="InterPro" id="IPR006626">
    <property type="entry name" value="PbH1"/>
</dbReference>
<evidence type="ECO:0000259" key="1">
    <source>
        <dbReference type="Pfam" id="PF13229"/>
    </source>
</evidence>
<organism evidence="2 3">
    <name type="scientific">Planctomicrobium piriforme</name>
    <dbReference type="NCBI Taxonomy" id="1576369"/>
    <lineage>
        <taxon>Bacteria</taxon>
        <taxon>Pseudomonadati</taxon>
        <taxon>Planctomycetota</taxon>
        <taxon>Planctomycetia</taxon>
        <taxon>Planctomycetales</taxon>
        <taxon>Planctomycetaceae</taxon>
        <taxon>Planctomicrobium</taxon>
    </lineage>
</organism>
<proteinExistence type="predicted"/>
<dbReference type="InterPro" id="IPR039448">
    <property type="entry name" value="Beta_helix"/>
</dbReference>
<feature type="domain" description="Right handed beta helix" evidence="1">
    <location>
        <begin position="199"/>
        <end position="378"/>
    </location>
</feature>
<accession>A0A1I3IQ26</accession>
<name>A0A1I3IQ26_9PLAN</name>
<protein>
    <submittedName>
        <fullName evidence="2">Right handed beta helix region</fullName>
    </submittedName>
</protein>
<dbReference type="NCBIfam" id="NF041518">
    <property type="entry name" value="choice_anch_Q"/>
    <property type="match status" value="1"/>
</dbReference>
<dbReference type="OrthoDB" id="291802at2"/>
<gene>
    <name evidence="2" type="ORF">SAMN05421753_109209</name>
</gene>
<reference evidence="3" key="1">
    <citation type="submission" date="2016-10" db="EMBL/GenBank/DDBJ databases">
        <authorList>
            <person name="Varghese N."/>
            <person name="Submissions S."/>
        </authorList>
    </citation>
    <scope>NUCLEOTIDE SEQUENCE [LARGE SCALE GENOMIC DNA]</scope>
    <source>
        <strain evidence="3">DSM 26348</strain>
    </source>
</reference>
<dbReference type="STRING" id="1576369.SAMN05421753_109209"/>
<keyword evidence="3" id="KW-1185">Reference proteome</keyword>
<dbReference type="InterPro" id="IPR011050">
    <property type="entry name" value="Pectin_lyase_fold/virulence"/>
</dbReference>
<sequence length="1390" mass="138954">MRSFNWLQLASCSFSFAQRLRQRINYGKSRRAVRRRHMAHRIESSETRLLLAATLAVTTTADTVDAGDGVVSLREALATAQASQGVDELIQFSPTILDASGKAIIHLDAALGQLSYLGDDGNGNSAGALTINGDVDGDGLADITLDADRTLGNAGNNTRVFSADRVHSLTLNGLILREGATTNTTGGSAAFLQTFGLAGDSITIHNSQFIDSIGPGASDQDSFGVGTGGLFINIQRGTLVMTGSVVSGITAGYAMTIQGDTTSMTLQGNRISGNTAGGVRILNEDAPLLFTDNVLSGNSNSNGSAGLYLNIGGSTVTVTGNQFIGNTSGTSNAAFGMNANNDALNLSNNLFQENSSGSDKPIGISSSGSQVTISGNTIIRNSAGEYTGAMGLYLDDATTANIIGNLISENSSGAYYGSVVITTVAGSTALLANNTIAKNTAVYTAGLFINGDDGSIRFVNNTIVGNRASADDGGIIVAMQGIVFDNNLIAGNTANNLPSDVRGAALAAGSSNNLIGDAANAGGLVNGVNGNIVGVDWTTVVETVAGPGGTTLPLLADHGGRTLTVALAVGSPALNAGQNAKAVDNSSNPLPSDGRGTGFARIASTTVDIGAYEQFTQTNTAPLISNFSGTTTYVAGSPPIPVDDNATIADSDSVNFDAGQLIVSISTNSQATDVLSIINQGNGPGQIAVAGAWVTFGGVSIGTVTGGTNGDPLTVSLNAQATPAAVQALLRQLGFSSTAAVPSTLTRTVKVTVSDGDGSTSIARAKAVAVAAANTAPIIAGFSDPAAYTENGPGLILDSDVTLTDGDSANFSGGTLTVQLTVNAVSSDLLAIRNQGTGANQVGVSGSNVTCGGIVIGSFAGGTETAPLVITFNSQATPAIVQRLLRNITYRNLSDNPFTAPRTVQVVVTDGDGGTSNAVTKTISVTATNDAPVLGGISGSLNYTENSVPPAIAPSGTVSDVDSADFSTGKLTVNLTANGQSTDVLGIINQGTAAGQIGVSGNNVSFGGGVIGTFTGGTNKVGLTITFNASATPTAVQALLRKISFSVTSDTPVTTARTVQFKLSDGDGGTSAALTKTINVAAGNDAPIVNGFDGTVDYLGGAAVIIDSNATVTDPDSTNFDGGKLTVNLTANGEAADVLTVRNQGTGAGQIGVSGTDVTFGGVVIGTMTGGTSKVGLTINFNANATIAATQTLLRNITFSNGAATRSTAPRTVRVLINDGDGGLSTAVTKTITVAPGNAAPVVAAFDGNVNYSTGGSAVILDSDATVGDADSANFDTGKLTVSLTANGQLTDVLAVRNQGIAAGQIGVSGNNVTFGGVVIGTVTGGTNRVGLTVTFNANATPAATQALLRNITFSSTSGTPVTTARTARVIIADGDGGTSAAVTKTISFV</sequence>
<dbReference type="EMBL" id="FOQD01000009">
    <property type="protein sequence ID" value="SFI50009.1"/>
    <property type="molecule type" value="Genomic_DNA"/>
</dbReference>